<gene>
    <name evidence="1" type="ORF">SDC9_37017</name>
</gene>
<protein>
    <submittedName>
        <fullName evidence="1">Uncharacterized protein</fullName>
    </submittedName>
</protein>
<evidence type="ECO:0000313" key="1">
    <source>
        <dbReference type="EMBL" id="MPL90958.1"/>
    </source>
</evidence>
<dbReference type="AlphaFoldDB" id="A0A644VHZ6"/>
<organism evidence="1">
    <name type="scientific">bioreactor metagenome</name>
    <dbReference type="NCBI Taxonomy" id="1076179"/>
    <lineage>
        <taxon>unclassified sequences</taxon>
        <taxon>metagenomes</taxon>
        <taxon>ecological metagenomes</taxon>
    </lineage>
</organism>
<comment type="caution">
    <text evidence="1">The sequence shown here is derived from an EMBL/GenBank/DDBJ whole genome shotgun (WGS) entry which is preliminary data.</text>
</comment>
<sequence length="127" mass="13701">MLVKIPFIIGFLLLSELNTFAQEIDSIPSVDIYEVCQDLNSAGLHLEKSGRNGYTGLLLQSAGVALVLLPELENVNTPSETYYIAAGMIVTGIVFQVVSHVRKMKAGKILQNISVSDSGIGLKIPIK</sequence>
<name>A0A644VHZ6_9ZZZZ</name>
<dbReference type="EMBL" id="VSSQ01000316">
    <property type="protein sequence ID" value="MPL90958.1"/>
    <property type="molecule type" value="Genomic_DNA"/>
</dbReference>
<proteinExistence type="predicted"/>
<accession>A0A644VHZ6</accession>
<reference evidence="1" key="1">
    <citation type="submission" date="2019-08" db="EMBL/GenBank/DDBJ databases">
        <authorList>
            <person name="Kucharzyk K."/>
            <person name="Murdoch R.W."/>
            <person name="Higgins S."/>
            <person name="Loffler F."/>
        </authorList>
    </citation>
    <scope>NUCLEOTIDE SEQUENCE</scope>
</reference>